<dbReference type="Pfam" id="PF00376">
    <property type="entry name" value="MerR"/>
    <property type="match status" value="1"/>
</dbReference>
<reference evidence="5" key="1">
    <citation type="journal article" date="2014" name="Int. J. Syst. Evol. Microbiol.">
        <title>Complete genome sequence of Corynebacterium casei LMG S-19264T (=DSM 44701T), isolated from a smear-ripened cheese.</title>
        <authorList>
            <consortium name="US DOE Joint Genome Institute (JGI-PGF)"/>
            <person name="Walter F."/>
            <person name="Albersmeier A."/>
            <person name="Kalinowski J."/>
            <person name="Ruckert C."/>
        </authorList>
    </citation>
    <scope>NUCLEOTIDE SEQUENCE</scope>
    <source>
        <strain evidence="5">VKM B-1513</strain>
    </source>
</reference>
<dbReference type="SUPFAM" id="SSF46955">
    <property type="entry name" value="Putative DNA-binding domain"/>
    <property type="match status" value="1"/>
</dbReference>
<sequence>MRALLRRGELARQLACNIETIRYYETIGLIGPTERSSGGHRLYSKADRTRLRFVLRLRELGFSLDEVRSLIAMVERGAHTCGQIADMADAHRRNIRRKIEDLQRLERSLSGMLAGCHRGDTPDCAILEALAPE</sequence>
<dbReference type="Gene3D" id="1.10.1660.10">
    <property type="match status" value="1"/>
</dbReference>
<dbReference type="CDD" id="cd04785">
    <property type="entry name" value="HTH_CadR-PbrR-like"/>
    <property type="match status" value="1"/>
</dbReference>
<dbReference type="RefSeq" id="WP_271188276.1">
    <property type="nucleotide sequence ID" value="NZ_BSFE01000016.1"/>
</dbReference>
<name>A0A9W6IPA3_9PROT</name>
<evidence type="ECO:0000256" key="3">
    <source>
        <dbReference type="ARBA" id="ARBA00023163"/>
    </source>
</evidence>
<dbReference type="Proteomes" id="UP001143486">
    <property type="component" value="Unassembled WGS sequence"/>
</dbReference>
<reference evidence="5" key="2">
    <citation type="submission" date="2023-01" db="EMBL/GenBank/DDBJ databases">
        <authorList>
            <person name="Sun Q."/>
            <person name="Evtushenko L."/>
        </authorList>
    </citation>
    <scope>NUCLEOTIDE SEQUENCE</scope>
    <source>
        <strain evidence="5">VKM B-1513</strain>
    </source>
</reference>
<dbReference type="PRINTS" id="PR00040">
    <property type="entry name" value="HTHMERR"/>
</dbReference>
<dbReference type="InterPro" id="IPR015358">
    <property type="entry name" value="Tscrpt_reg_MerR_DNA-bd"/>
</dbReference>
<dbReference type="InterPro" id="IPR047057">
    <property type="entry name" value="MerR_fam"/>
</dbReference>
<dbReference type="PANTHER" id="PTHR30204">
    <property type="entry name" value="REDOX-CYCLING DRUG-SENSING TRANSCRIPTIONAL ACTIVATOR SOXR"/>
    <property type="match status" value="1"/>
</dbReference>
<evidence type="ECO:0000313" key="5">
    <source>
        <dbReference type="EMBL" id="GLK53941.1"/>
    </source>
</evidence>
<dbReference type="InterPro" id="IPR009061">
    <property type="entry name" value="DNA-bd_dom_put_sf"/>
</dbReference>
<protein>
    <submittedName>
        <fullName evidence="5">MerR family transcriptional regulator</fullName>
    </submittedName>
</protein>
<comment type="caution">
    <text evidence="5">The sequence shown here is derived from an EMBL/GenBank/DDBJ whole genome shotgun (WGS) entry which is preliminary data.</text>
</comment>
<keyword evidence="1" id="KW-0805">Transcription regulation</keyword>
<dbReference type="GO" id="GO:0003700">
    <property type="term" value="F:DNA-binding transcription factor activity"/>
    <property type="evidence" value="ECO:0007669"/>
    <property type="project" value="InterPro"/>
</dbReference>
<organism evidence="5 6">
    <name type="scientific">Maricaulis virginensis</name>
    <dbReference type="NCBI Taxonomy" id="144022"/>
    <lineage>
        <taxon>Bacteria</taxon>
        <taxon>Pseudomonadati</taxon>
        <taxon>Pseudomonadota</taxon>
        <taxon>Alphaproteobacteria</taxon>
        <taxon>Maricaulales</taxon>
        <taxon>Maricaulaceae</taxon>
        <taxon>Maricaulis</taxon>
    </lineage>
</organism>
<dbReference type="InterPro" id="IPR000551">
    <property type="entry name" value="MerR-type_HTH_dom"/>
</dbReference>
<dbReference type="EMBL" id="BSFE01000016">
    <property type="protein sequence ID" value="GLK53941.1"/>
    <property type="molecule type" value="Genomic_DNA"/>
</dbReference>
<evidence type="ECO:0000259" key="4">
    <source>
        <dbReference type="PROSITE" id="PS50937"/>
    </source>
</evidence>
<dbReference type="AlphaFoldDB" id="A0A9W6IPA3"/>
<dbReference type="GO" id="GO:0003677">
    <property type="term" value="F:DNA binding"/>
    <property type="evidence" value="ECO:0007669"/>
    <property type="project" value="UniProtKB-KW"/>
</dbReference>
<keyword evidence="2" id="KW-0238">DNA-binding</keyword>
<accession>A0A9W6IPA3</accession>
<feature type="domain" description="HTH merR-type" evidence="4">
    <location>
        <begin position="4"/>
        <end position="73"/>
    </location>
</feature>
<dbReference type="Pfam" id="PF09278">
    <property type="entry name" value="MerR-DNA-bind"/>
    <property type="match status" value="1"/>
</dbReference>
<gene>
    <name evidence="5" type="ORF">GCM10017621_34490</name>
</gene>
<evidence type="ECO:0000256" key="1">
    <source>
        <dbReference type="ARBA" id="ARBA00023015"/>
    </source>
</evidence>
<keyword evidence="6" id="KW-1185">Reference proteome</keyword>
<proteinExistence type="predicted"/>
<dbReference type="PANTHER" id="PTHR30204:SF92">
    <property type="entry name" value="HTH-TYPE TRANSCRIPTIONAL REGULATOR ZNTR"/>
    <property type="match status" value="1"/>
</dbReference>
<evidence type="ECO:0000313" key="6">
    <source>
        <dbReference type="Proteomes" id="UP001143486"/>
    </source>
</evidence>
<dbReference type="PROSITE" id="PS50937">
    <property type="entry name" value="HTH_MERR_2"/>
    <property type="match status" value="1"/>
</dbReference>
<evidence type="ECO:0000256" key="2">
    <source>
        <dbReference type="ARBA" id="ARBA00023125"/>
    </source>
</evidence>
<dbReference type="SMART" id="SM00422">
    <property type="entry name" value="HTH_MERR"/>
    <property type="match status" value="1"/>
</dbReference>
<keyword evidence="3" id="KW-0804">Transcription</keyword>